<dbReference type="EMBL" id="KQ964246">
    <property type="protein sequence ID" value="KXJ95100.1"/>
    <property type="molecule type" value="Genomic_DNA"/>
</dbReference>
<feature type="transmembrane region" description="Helical" evidence="10">
    <location>
        <begin position="341"/>
        <end position="367"/>
    </location>
</feature>
<dbReference type="InterPro" id="IPR008250">
    <property type="entry name" value="ATPase_P-typ_transduc_dom_A_sf"/>
</dbReference>
<evidence type="ECO:0000256" key="9">
    <source>
        <dbReference type="SAM" id="MobiDB-lite"/>
    </source>
</evidence>
<proteinExistence type="predicted"/>
<dbReference type="AlphaFoldDB" id="A0A136JD78"/>
<dbReference type="PRINTS" id="PR00119">
    <property type="entry name" value="CATATPASE"/>
</dbReference>
<feature type="region of interest" description="Disordered" evidence="9">
    <location>
        <begin position="1"/>
        <end position="49"/>
    </location>
</feature>
<organism evidence="12 13">
    <name type="scientific">Microdochium bolleyi</name>
    <dbReference type="NCBI Taxonomy" id="196109"/>
    <lineage>
        <taxon>Eukaryota</taxon>
        <taxon>Fungi</taxon>
        <taxon>Dikarya</taxon>
        <taxon>Ascomycota</taxon>
        <taxon>Pezizomycotina</taxon>
        <taxon>Sordariomycetes</taxon>
        <taxon>Xylariomycetidae</taxon>
        <taxon>Xylariales</taxon>
        <taxon>Microdochiaceae</taxon>
        <taxon>Microdochium</taxon>
    </lineage>
</organism>
<evidence type="ECO:0000256" key="4">
    <source>
        <dbReference type="ARBA" id="ARBA00022741"/>
    </source>
</evidence>
<feature type="transmembrane region" description="Helical" evidence="10">
    <location>
        <begin position="379"/>
        <end position="406"/>
    </location>
</feature>
<evidence type="ECO:0000313" key="12">
    <source>
        <dbReference type="EMBL" id="KXJ95100.1"/>
    </source>
</evidence>
<evidence type="ECO:0000256" key="8">
    <source>
        <dbReference type="ARBA" id="ARBA00023136"/>
    </source>
</evidence>
<evidence type="ECO:0000256" key="10">
    <source>
        <dbReference type="SAM" id="Phobius"/>
    </source>
</evidence>
<dbReference type="InterPro" id="IPR059000">
    <property type="entry name" value="ATPase_P-type_domA"/>
</dbReference>
<dbReference type="SMART" id="SM00831">
    <property type="entry name" value="Cation_ATPase_N"/>
    <property type="match status" value="1"/>
</dbReference>
<feature type="transmembrane region" description="Helical" evidence="10">
    <location>
        <begin position="856"/>
        <end position="880"/>
    </location>
</feature>
<dbReference type="GO" id="GO:0036376">
    <property type="term" value="P:sodium ion export across plasma membrane"/>
    <property type="evidence" value="ECO:0007669"/>
    <property type="project" value="TreeGrafter"/>
</dbReference>
<dbReference type="Gene3D" id="3.40.50.1000">
    <property type="entry name" value="HAD superfamily/HAD-like"/>
    <property type="match status" value="1"/>
</dbReference>
<dbReference type="STRING" id="196109.A0A136JD78"/>
<dbReference type="PANTHER" id="PTHR43294:SF21">
    <property type="entry name" value="CATION TRANSPORTING ATPASE"/>
    <property type="match status" value="1"/>
</dbReference>
<dbReference type="OrthoDB" id="158672at2759"/>
<dbReference type="Gene3D" id="3.40.1110.10">
    <property type="entry name" value="Calcium-transporting ATPase, cytoplasmic domain N"/>
    <property type="match status" value="1"/>
</dbReference>
<keyword evidence="4" id="KW-0547">Nucleotide-binding</keyword>
<dbReference type="GO" id="GO:0006883">
    <property type="term" value="P:intracellular sodium ion homeostasis"/>
    <property type="evidence" value="ECO:0007669"/>
    <property type="project" value="TreeGrafter"/>
</dbReference>
<dbReference type="GO" id="GO:0005886">
    <property type="term" value="C:plasma membrane"/>
    <property type="evidence" value="ECO:0007669"/>
    <property type="project" value="UniProtKB-SubCell"/>
</dbReference>
<dbReference type="SUPFAM" id="SSF56784">
    <property type="entry name" value="HAD-like"/>
    <property type="match status" value="1"/>
</dbReference>
<gene>
    <name evidence="12" type="ORF">Micbo1qcDRAFT_130606</name>
</gene>
<feature type="transmembrane region" description="Helical" evidence="10">
    <location>
        <begin position="990"/>
        <end position="1007"/>
    </location>
</feature>
<dbReference type="GO" id="GO:1902600">
    <property type="term" value="P:proton transmembrane transport"/>
    <property type="evidence" value="ECO:0007669"/>
    <property type="project" value="TreeGrafter"/>
</dbReference>
<feature type="transmembrane region" description="Helical" evidence="10">
    <location>
        <begin position="1059"/>
        <end position="1077"/>
    </location>
</feature>
<dbReference type="InterPro" id="IPR023299">
    <property type="entry name" value="ATPase_P-typ_cyto_dom_N"/>
</dbReference>
<dbReference type="GO" id="GO:0016887">
    <property type="term" value="F:ATP hydrolysis activity"/>
    <property type="evidence" value="ECO:0007669"/>
    <property type="project" value="InterPro"/>
</dbReference>
<dbReference type="Proteomes" id="UP000070501">
    <property type="component" value="Unassembled WGS sequence"/>
</dbReference>
<feature type="transmembrane region" description="Helical" evidence="10">
    <location>
        <begin position="886"/>
        <end position="906"/>
    </location>
</feature>
<dbReference type="Pfam" id="PF13246">
    <property type="entry name" value="Cation_ATPase"/>
    <property type="match status" value="1"/>
</dbReference>
<dbReference type="FunFam" id="3.40.1110.10:FF:000114">
    <property type="entry name" value="H /K ATPase alpha subunit, putative"/>
    <property type="match status" value="1"/>
</dbReference>
<feature type="transmembrane region" description="Helical" evidence="10">
    <location>
        <begin position="146"/>
        <end position="167"/>
    </location>
</feature>
<dbReference type="InterPro" id="IPR004014">
    <property type="entry name" value="ATPase_P-typ_cation-transptr_N"/>
</dbReference>
<dbReference type="Pfam" id="PF00122">
    <property type="entry name" value="E1-E2_ATPase"/>
    <property type="match status" value="1"/>
</dbReference>
<feature type="compositionally biased region" description="Basic and acidic residues" evidence="9">
    <location>
        <begin position="1"/>
        <end position="10"/>
    </location>
</feature>
<dbReference type="Gene3D" id="1.20.1110.10">
    <property type="entry name" value="Calcium-transporting ATPase, transmembrane domain"/>
    <property type="match status" value="1"/>
</dbReference>
<protein>
    <recommendedName>
        <fullName evidence="11">Cation-transporting P-type ATPase N-terminal domain-containing protein</fullName>
    </recommendedName>
</protein>
<dbReference type="PROSITE" id="PS00154">
    <property type="entry name" value="ATPASE_E1_E2"/>
    <property type="match status" value="1"/>
</dbReference>
<keyword evidence="2" id="KW-1003">Cell membrane</keyword>
<name>A0A136JD78_9PEZI</name>
<dbReference type="SFLD" id="SFLDG00002">
    <property type="entry name" value="C1.7:_P-type_atpase_like"/>
    <property type="match status" value="1"/>
</dbReference>
<evidence type="ECO:0000256" key="5">
    <source>
        <dbReference type="ARBA" id="ARBA00022840"/>
    </source>
</evidence>
<feature type="transmembrane region" description="Helical" evidence="10">
    <location>
        <begin position="1028"/>
        <end position="1047"/>
    </location>
</feature>
<evidence type="ECO:0000256" key="3">
    <source>
        <dbReference type="ARBA" id="ARBA00022692"/>
    </source>
</evidence>
<dbReference type="SFLD" id="SFLDS00003">
    <property type="entry name" value="Haloacid_Dehalogenase"/>
    <property type="match status" value="1"/>
</dbReference>
<dbReference type="GO" id="GO:0005524">
    <property type="term" value="F:ATP binding"/>
    <property type="evidence" value="ECO:0007669"/>
    <property type="project" value="UniProtKB-KW"/>
</dbReference>
<comment type="subcellular location">
    <subcellularLocation>
        <location evidence="1">Cell membrane</location>
        <topology evidence="1">Multi-pass membrane protein</topology>
    </subcellularLocation>
</comment>
<feature type="domain" description="Cation-transporting P-type ATPase N-terminal" evidence="11">
    <location>
        <begin position="97"/>
        <end position="170"/>
    </location>
</feature>
<dbReference type="InterPro" id="IPR018303">
    <property type="entry name" value="ATPase_P-typ_P_site"/>
</dbReference>
<dbReference type="FunFam" id="3.40.50.1000:FF:000001">
    <property type="entry name" value="Phospholipid-transporting ATPase IC"/>
    <property type="match status" value="1"/>
</dbReference>
<dbReference type="InterPro" id="IPR006068">
    <property type="entry name" value="ATPase_P-typ_cation-transptr_C"/>
</dbReference>
<accession>A0A136JD78</accession>
<dbReference type="GO" id="GO:0030007">
    <property type="term" value="P:intracellular potassium ion homeostasis"/>
    <property type="evidence" value="ECO:0007669"/>
    <property type="project" value="TreeGrafter"/>
</dbReference>
<dbReference type="Gene3D" id="2.70.150.10">
    <property type="entry name" value="Calcium-transporting ATPase, cytoplasmic transduction domain A"/>
    <property type="match status" value="1"/>
</dbReference>
<dbReference type="InParanoid" id="A0A136JD78"/>
<dbReference type="InterPro" id="IPR044492">
    <property type="entry name" value="P_typ_ATPase_HD_dom"/>
</dbReference>
<evidence type="ECO:0000256" key="2">
    <source>
        <dbReference type="ARBA" id="ARBA00022475"/>
    </source>
</evidence>
<dbReference type="Pfam" id="PF00689">
    <property type="entry name" value="Cation_ATPase_C"/>
    <property type="match status" value="1"/>
</dbReference>
<dbReference type="SUPFAM" id="SSF81653">
    <property type="entry name" value="Calcium ATPase, transduction domain A"/>
    <property type="match status" value="1"/>
</dbReference>
<dbReference type="InterPro" id="IPR036412">
    <property type="entry name" value="HAD-like_sf"/>
</dbReference>
<dbReference type="InterPro" id="IPR001757">
    <property type="entry name" value="P_typ_ATPase"/>
</dbReference>
<sequence length="1098" mass="121198">MDSVDLEKSQSRPAGGIRFDEENRRSISQRPPGLRRTHSNGSMSIRSVRSRREVDPAIALPIQYRTVSFGIEQTKAKEEAPLTKAKDATTAELSSLEWHTITTDEALRRLSSTANQGLSDDQVARKFKEFGRNAPSPPKSRRFQKYLGYATTGFSPILILGAVLVFISWKPLGEPNPAVANLALAIVLVGVWLINVAFQTWQDWSSSKVMSSIKNMLPEDTLVIRNGTQISLGAPDLVPGDIVCVKAGNKLPADLRFLQVSTDAKFDRSILTGESLPLAAAIDSTDMNYLETRNIGLQGTHCVSGNCLGLVVATGDRTVFGRIATLTNTPSTGLTTLEKEVLHFVIMICSLMFVMVAIVLICWGAWLRKDHPDWISVPVLIVSCVSVAIAFIPEGLPIAVTSGLTITANIMRKNKVLCKSLKTVETLGSVSVICSDKTGTLTQNRMTVTECNIGNRALAAADAETEIRDSSTAPGNSVSQLRALSALCNGAEFDAASMSKPIEERLVHGDATDQAIIRFSERLDPVSHIRQCWQKTYELAFNSKNKYMIRTFSIFRRDALKQTLPEGEANSWQGNDTLLTIKGAPDVLIGRCGYYTTSSGETQPFTADVRTAFEQQKNLWSSQGKRCILLARKIIRQSSIKNHQGTSAFEDEMNEHAKSGLTLVGLVAIVDPLRPEIREVVETLRGAGIRIFMVTGDFALTALAIAQDAGIVRTPTPLVDDVTALPRQAPEGSSSDGEDSKSVRTSLVISGPELMTLNEHQWKILTQYEEIVFARTTPEQKLRIVNEFQASSGIVAMTGDGVNDAPSLKAADVGIAMASGSDIAIEAADMVLLDSFSSVVEAVKYGRVVFDNLKKVICYLLPAGSFAEFWPVMTSVLFGLPQILSSFLMIIICCFTDCAAATVLSYEQPEADVLLRKPRNTKTDRLVNWQLGVHAYGFTGVFMTLTSFAMSYWYLERCGIPFSALWLSYGVLPDWIDQAYYNQRLYEASSIYFINLVVMQWFNLMAIRTRKWSIFQHPPLFNPKTQNWYLFPAIGFAIVMAILWLYIPQLQVTLGLAPAPVEYWFLPMAYGAFLLIMDETRKYFVRSKPQGVLAKMAW</sequence>
<evidence type="ECO:0000256" key="6">
    <source>
        <dbReference type="ARBA" id="ARBA00022967"/>
    </source>
</evidence>
<evidence type="ECO:0000256" key="1">
    <source>
        <dbReference type="ARBA" id="ARBA00004651"/>
    </source>
</evidence>
<keyword evidence="7 10" id="KW-1133">Transmembrane helix</keyword>
<dbReference type="GO" id="GO:0005391">
    <property type="term" value="F:P-type sodium:potassium-exchanging transporter activity"/>
    <property type="evidence" value="ECO:0007669"/>
    <property type="project" value="TreeGrafter"/>
</dbReference>
<evidence type="ECO:0000259" key="11">
    <source>
        <dbReference type="SMART" id="SM00831"/>
    </source>
</evidence>
<evidence type="ECO:0000256" key="7">
    <source>
        <dbReference type="ARBA" id="ARBA00022989"/>
    </source>
</evidence>
<dbReference type="PANTHER" id="PTHR43294">
    <property type="entry name" value="SODIUM/POTASSIUM-TRANSPORTING ATPASE SUBUNIT ALPHA"/>
    <property type="match status" value="1"/>
</dbReference>
<dbReference type="InterPro" id="IPR050510">
    <property type="entry name" value="Cation_transp_ATPase_P-type"/>
</dbReference>
<feature type="transmembrane region" description="Helical" evidence="10">
    <location>
        <begin position="927"/>
        <end position="955"/>
    </location>
</feature>
<dbReference type="SUPFAM" id="SSF81665">
    <property type="entry name" value="Calcium ATPase, transmembrane domain M"/>
    <property type="match status" value="1"/>
</dbReference>
<keyword evidence="13" id="KW-1185">Reference proteome</keyword>
<dbReference type="InterPro" id="IPR023298">
    <property type="entry name" value="ATPase_P-typ_TM_dom_sf"/>
</dbReference>
<dbReference type="NCBIfam" id="TIGR01494">
    <property type="entry name" value="ATPase_P-type"/>
    <property type="match status" value="2"/>
</dbReference>
<dbReference type="PRINTS" id="PR00121">
    <property type="entry name" value="NAKATPASE"/>
</dbReference>
<evidence type="ECO:0000313" key="13">
    <source>
        <dbReference type="Proteomes" id="UP000070501"/>
    </source>
</evidence>
<keyword evidence="3 10" id="KW-0812">Transmembrane</keyword>
<feature type="transmembrane region" description="Helical" evidence="10">
    <location>
        <begin position="179"/>
        <end position="198"/>
    </location>
</feature>
<reference evidence="13" key="1">
    <citation type="submission" date="2016-02" db="EMBL/GenBank/DDBJ databases">
        <title>Draft genome sequence of Microdochium bolleyi, a fungal endophyte of beachgrass.</title>
        <authorList>
            <consortium name="DOE Joint Genome Institute"/>
            <person name="David A.S."/>
            <person name="May G."/>
            <person name="Haridas S."/>
            <person name="Lim J."/>
            <person name="Wang M."/>
            <person name="Labutti K."/>
            <person name="Lipzen A."/>
            <person name="Barry K."/>
            <person name="Grigoriev I.V."/>
        </authorList>
    </citation>
    <scope>NUCLEOTIDE SEQUENCE [LARGE SCALE GENOMIC DNA]</scope>
    <source>
        <strain evidence="13">J235TASD1</strain>
    </source>
</reference>
<dbReference type="SUPFAM" id="SSF81660">
    <property type="entry name" value="Metal cation-transporting ATPase, ATP-binding domain N"/>
    <property type="match status" value="1"/>
</dbReference>
<dbReference type="SFLD" id="SFLDF00027">
    <property type="entry name" value="p-type_atpase"/>
    <property type="match status" value="1"/>
</dbReference>
<dbReference type="InterPro" id="IPR023214">
    <property type="entry name" value="HAD_sf"/>
</dbReference>
<feature type="region of interest" description="Disordered" evidence="9">
    <location>
        <begin position="722"/>
        <end position="743"/>
    </location>
</feature>
<dbReference type="GO" id="GO:1990573">
    <property type="term" value="P:potassium ion import across plasma membrane"/>
    <property type="evidence" value="ECO:0007669"/>
    <property type="project" value="TreeGrafter"/>
</dbReference>
<dbReference type="Pfam" id="PF08282">
    <property type="entry name" value="Hydrolase_3"/>
    <property type="match status" value="1"/>
</dbReference>
<keyword evidence="5" id="KW-0067">ATP-binding</keyword>
<keyword evidence="8 10" id="KW-0472">Membrane</keyword>
<dbReference type="Pfam" id="PF00690">
    <property type="entry name" value="Cation_ATPase_N"/>
    <property type="match status" value="1"/>
</dbReference>
<keyword evidence="6" id="KW-1278">Translocase</keyword>